<protein>
    <recommendedName>
        <fullName evidence="4">RRM domain-containing protein</fullName>
    </recommendedName>
</protein>
<feature type="domain" description="RRM" evidence="4">
    <location>
        <begin position="33"/>
        <end position="111"/>
    </location>
</feature>
<accession>A0A1X7REH1</accession>
<dbReference type="STRING" id="1276538.A0A1X7REH1"/>
<proteinExistence type="predicted"/>
<dbReference type="PANTHER" id="PTHR45880">
    <property type="entry name" value="RNA-BINDING MOTIF PROTEIN, X-LINKED 2"/>
    <property type="match status" value="1"/>
</dbReference>
<evidence type="ECO:0000313" key="5">
    <source>
        <dbReference type="EMBL" id="SMQ45793.1"/>
    </source>
</evidence>
<evidence type="ECO:0000256" key="2">
    <source>
        <dbReference type="PROSITE-ProRule" id="PRU00176"/>
    </source>
</evidence>
<evidence type="ECO:0000259" key="4">
    <source>
        <dbReference type="PROSITE" id="PS50102"/>
    </source>
</evidence>
<gene>
    <name evidence="5" type="ORF">ZT3D7_G938</name>
</gene>
<feature type="region of interest" description="Disordered" evidence="3">
    <location>
        <begin position="114"/>
        <end position="155"/>
    </location>
</feature>
<dbReference type="InterPro" id="IPR012677">
    <property type="entry name" value="Nucleotide-bd_a/b_plait_sf"/>
</dbReference>
<dbReference type="InterPro" id="IPR000504">
    <property type="entry name" value="RRM_dom"/>
</dbReference>
<dbReference type="Proteomes" id="UP000215127">
    <property type="component" value="Chromosome 1"/>
</dbReference>
<reference evidence="5 6" key="1">
    <citation type="submission" date="2016-06" db="EMBL/GenBank/DDBJ databases">
        <authorList>
            <person name="Kjaerup R.B."/>
            <person name="Dalgaard T.S."/>
            <person name="Juul-Madsen H.R."/>
        </authorList>
    </citation>
    <scope>NUCLEOTIDE SEQUENCE [LARGE SCALE GENOMIC DNA]</scope>
</reference>
<evidence type="ECO:0000313" key="6">
    <source>
        <dbReference type="Proteomes" id="UP000215127"/>
    </source>
</evidence>
<dbReference type="Gene3D" id="3.30.70.330">
    <property type="match status" value="1"/>
</dbReference>
<dbReference type="AlphaFoldDB" id="A0A1X7REH1"/>
<organism evidence="5 6">
    <name type="scientific">Zymoseptoria tritici (strain ST99CH_3D7)</name>
    <dbReference type="NCBI Taxonomy" id="1276538"/>
    <lineage>
        <taxon>Eukaryota</taxon>
        <taxon>Fungi</taxon>
        <taxon>Dikarya</taxon>
        <taxon>Ascomycota</taxon>
        <taxon>Pezizomycotina</taxon>
        <taxon>Dothideomycetes</taxon>
        <taxon>Dothideomycetidae</taxon>
        <taxon>Mycosphaerellales</taxon>
        <taxon>Mycosphaerellaceae</taxon>
        <taxon>Zymoseptoria</taxon>
    </lineage>
</organism>
<dbReference type="PANTHER" id="PTHR45880:SF1">
    <property type="entry name" value="RNA-BINDING MOTIF PROTEIN, X-LINKED 2"/>
    <property type="match status" value="1"/>
</dbReference>
<feature type="compositionally biased region" description="Basic and acidic residues" evidence="3">
    <location>
        <begin position="217"/>
        <end position="226"/>
    </location>
</feature>
<dbReference type="EMBL" id="LT853692">
    <property type="protein sequence ID" value="SMQ45793.1"/>
    <property type="molecule type" value="Genomic_DNA"/>
</dbReference>
<keyword evidence="6" id="KW-1185">Reference proteome</keyword>
<dbReference type="Pfam" id="PF00076">
    <property type="entry name" value="RRM_1"/>
    <property type="match status" value="1"/>
</dbReference>
<dbReference type="GO" id="GO:0005686">
    <property type="term" value="C:U2 snRNP"/>
    <property type="evidence" value="ECO:0007669"/>
    <property type="project" value="TreeGrafter"/>
</dbReference>
<keyword evidence="1 2" id="KW-0694">RNA-binding</keyword>
<dbReference type="InterPro" id="IPR051847">
    <property type="entry name" value="RNA_proc/Spliceosome_comp"/>
</dbReference>
<dbReference type="GO" id="GO:0003723">
    <property type="term" value="F:RNA binding"/>
    <property type="evidence" value="ECO:0007669"/>
    <property type="project" value="UniProtKB-UniRule"/>
</dbReference>
<dbReference type="InterPro" id="IPR035979">
    <property type="entry name" value="RBD_domain_sf"/>
</dbReference>
<dbReference type="GO" id="GO:0071013">
    <property type="term" value="C:catalytic step 2 spliceosome"/>
    <property type="evidence" value="ECO:0007669"/>
    <property type="project" value="TreeGrafter"/>
</dbReference>
<feature type="compositionally biased region" description="Basic residues" evidence="3">
    <location>
        <begin position="196"/>
        <end position="216"/>
    </location>
</feature>
<dbReference type="SMART" id="SM00360">
    <property type="entry name" value="RRM"/>
    <property type="match status" value="1"/>
</dbReference>
<sequence length="239" mass="27608">MQSIRQIERLNQTELEKVIPSNASWHTDYRDTAYLYIGGLPFELSEGDILTIFSQYGNPVHINLVRDKETGKSRGFCFLKYEDQRSCDLAVDNLSGAGVMGKVLSVDHTRYKKKEGEVEGIGDEEADEVDDTDKEGDDRRKRRRTASISESEEERPLIKEEIELAKLIKDIEEDDPMKQFLVKEKRAEVEEALKAVVKHKSKEKDRSRKHRHHHRTRKEDGGKESRDKLEVLRLAISLS</sequence>
<dbReference type="SUPFAM" id="SSF54928">
    <property type="entry name" value="RNA-binding domain, RBD"/>
    <property type="match status" value="1"/>
</dbReference>
<name>A0A1X7REH1_ZYMT9</name>
<evidence type="ECO:0000256" key="1">
    <source>
        <dbReference type="ARBA" id="ARBA00022884"/>
    </source>
</evidence>
<dbReference type="PROSITE" id="PS50102">
    <property type="entry name" value="RRM"/>
    <property type="match status" value="1"/>
</dbReference>
<dbReference type="GO" id="GO:0071011">
    <property type="term" value="C:precatalytic spliceosome"/>
    <property type="evidence" value="ECO:0007669"/>
    <property type="project" value="TreeGrafter"/>
</dbReference>
<dbReference type="GO" id="GO:0000398">
    <property type="term" value="P:mRNA splicing, via spliceosome"/>
    <property type="evidence" value="ECO:0007669"/>
    <property type="project" value="InterPro"/>
</dbReference>
<evidence type="ECO:0000256" key="3">
    <source>
        <dbReference type="SAM" id="MobiDB-lite"/>
    </source>
</evidence>
<dbReference type="InterPro" id="IPR045844">
    <property type="entry name" value="RRM_Ist3-like"/>
</dbReference>
<dbReference type="CDD" id="cd12411">
    <property type="entry name" value="RRM_ist3_like"/>
    <property type="match status" value="1"/>
</dbReference>
<feature type="region of interest" description="Disordered" evidence="3">
    <location>
        <begin position="194"/>
        <end position="226"/>
    </location>
</feature>
<feature type="compositionally biased region" description="Acidic residues" evidence="3">
    <location>
        <begin position="118"/>
        <end position="135"/>
    </location>
</feature>